<dbReference type="eggNOG" id="COG1843">
    <property type="taxonomic scope" value="Bacteria"/>
</dbReference>
<dbReference type="OrthoDB" id="9785233at2"/>
<dbReference type="HOGENOM" id="CLU_047535_0_1_5"/>
<evidence type="ECO:0000259" key="6">
    <source>
        <dbReference type="Pfam" id="PF13860"/>
    </source>
</evidence>
<name>F7ZIC7_ROSLO</name>
<gene>
    <name evidence="7" type="primary">flgD</name>
    <name evidence="7" type="ordered locus">RLO149_c043700</name>
</gene>
<dbReference type="RefSeq" id="WP_013964135.1">
    <property type="nucleotide sequence ID" value="NC_015730.1"/>
</dbReference>
<organism evidence="7 8">
    <name type="scientific">Roseobacter litoralis (strain ATCC 49566 / DSM 6996 / JCM 21268 / NBRC 15278 / OCh 149)</name>
    <dbReference type="NCBI Taxonomy" id="391595"/>
    <lineage>
        <taxon>Bacteria</taxon>
        <taxon>Pseudomonadati</taxon>
        <taxon>Pseudomonadota</taxon>
        <taxon>Alphaproteobacteria</taxon>
        <taxon>Rhodobacterales</taxon>
        <taxon>Roseobacteraceae</taxon>
        <taxon>Roseobacter</taxon>
    </lineage>
</organism>
<keyword evidence="8" id="KW-1185">Reference proteome</keyword>
<dbReference type="GO" id="GO:0044781">
    <property type="term" value="P:bacterial-type flagellum organization"/>
    <property type="evidence" value="ECO:0007669"/>
    <property type="project" value="UniProtKB-UniRule"/>
</dbReference>
<comment type="similarity">
    <text evidence="1 5">Belongs to the FlgD family.</text>
</comment>
<proteinExistence type="inferred from homology"/>
<dbReference type="InterPro" id="IPR025965">
    <property type="entry name" value="FlgD/Vpr_Ig-like"/>
</dbReference>
<dbReference type="Pfam" id="PF13860">
    <property type="entry name" value="FlgD_ig"/>
    <property type="match status" value="1"/>
</dbReference>
<evidence type="ECO:0000256" key="2">
    <source>
        <dbReference type="ARBA" id="ARBA00016013"/>
    </source>
</evidence>
<dbReference type="AlphaFoldDB" id="F7ZIC7"/>
<dbReference type="Proteomes" id="UP000001353">
    <property type="component" value="Chromosome"/>
</dbReference>
<sequence length="226" mass="23811">MDILNAQAIQPTTQLGTAQASNSAALSSDFETFLKMLTAQARFQDPLEPIDSSEYAAQLAQFSMVEQQVLSNDLLTELGAQLGSNSIGQMAAWIGMEARTTAPVAFDGSPITVLPKSEAGADEAYLVAYGPDGSEVQRQAITPGTDPIEWFGLDDKGTALPIGNYSFVVESRAVGQTIGTSPAETYSRITEARREGTDTVFILNGGSPVSAADVSALREASLQSDP</sequence>
<evidence type="ECO:0000313" key="7">
    <source>
        <dbReference type="EMBL" id="AEI96263.1"/>
    </source>
</evidence>
<dbReference type="EMBL" id="CP002623">
    <property type="protein sequence ID" value="AEI96263.1"/>
    <property type="molecule type" value="Genomic_DNA"/>
</dbReference>
<comment type="function">
    <text evidence="4 5">Required for flagellar hook formation. May act as a scaffolding protein.</text>
</comment>
<keyword evidence="3 5" id="KW-1005">Bacterial flagellum biogenesis</keyword>
<evidence type="ECO:0000256" key="4">
    <source>
        <dbReference type="ARBA" id="ARBA00024746"/>
    </source>
</evidence>
<dbReference type="NCBIfam" id="NF009453">
    <property type="entry name" value="PRK12813.1"/>
    <property type="match status" value="1"/>
</dbReference>
<accession>F7ZIC7</accession>
<dbReference type="Pfam" id="PF03963">
    <property type="entry name" value="FlgD"/>
    <property type="match status" value="1"/>
</dbReference>
<protein>
    <recommendedName>
        <fullName evidence="2 5">Basal-body rod modification protein FlgD</fullName>
    </recommendedName>
</protein>
<dbReference type="KEGG" id="rli:RLO149_c043700"/>
<evidence type="ECO:0000256" key="1">
    <source>
        <dbReference type="ARBA" id="ARBA00010577"/>
    </source>
</evidence>
<dbReference type="InterPro" id="IPR005648">
    <property type="entry name" value="FlgD"/>
</dbReference>
<feature type="domain" description="FlgD/Vpr Ig-like" evidence="6">
    <location>
        <begin position="106"/>
        <end position="172"/>
    </location>
</feature>
<evidence type="ECO:0000256" key="5">
    <source>
        <dbReference type="RuleBase" id="RU362076"/>
    </source>
</evidence>
<evidence type="ECO:0000313" key="8">
    <source>
        <dbReference type="Proteomes" id="UP000001353"/>
    </source>
</evidence>
<evidence type="ECO:0000256" key="3">
    <source>
        <dbReference type="ARBA" id="ARBA00022795"/>
    </source>
</evidence>
<dbReference type="STRING" id="391595.RLO149_c043700"/>
<reference evidence="7 8" key="1">
    <citation type="journal article" date="2011" name="BMC Genomics">
        <title>Comparative genome analysis and genome-guided physiological analysis of Roseobacter litoralis.</title>
        <authorList>
            <person name="Kalhoefer D."/>
            <person name="Thole S."/>
            <person name="Voget S."/>
            <person name="Lehmann R."/>
            <person name="Liesegang H."/>
            <person name="Wollher A."/>
            <person name="Daniel R."/>
            <person name="Simon M."/>
            <person name="Brinkhoff T."/>
        </authorList>
    </citation>
    <scope>NUCLEOTIDE SEQUENCE [LARGE SCALE GENOMIC DNA]</scope>
    <source>
        <strain evidence="8">ATCC 49566 / DSM 6996 / JCM 21268 / NBRC 15278 / OCh 149</strain>
    </source>
</reference>